<comment type="caution">
    <text evidence="2">The sequence shown here is derived from an EMBL/GenBank/DDBJ whole genome shotgun (WGS) entry which is preliminary data.</text>
</comment>
<dbReference type="SUPFAM" id="SSF103473">
    <property type="entry name" value="MFS general substrate transporter"/>
    <property type="match status" value="1"/>
</dbReference>
<dbReference type="InterPro" id="IPR036259">
    <property type="entry name" value="MFS_trans_sf"/>
</dbReference>
<reference evidence="3" key="1">
    <citation type="submission" date="2015-07" db="EMBL/GenBank/DDBJ databases">
        <title>Draft genome sequence of Streptomyces sp. CMAA 1322, a bacterium isolated from Caatinga biome, from dry forest semiarid of Brazil.</title>
        <authorList>
            <person name="Santos S.N."/>
            <person name="Gacesa R."/>
            <person name="Taketani R.G."/>
            <person name="Long P.F."/>
            <person name="Melo I.S."/>
        </authorList>
    </citation>
    <scope>NUCLEOTIDE SEQUENCE [LARGE SCALE GENOMIC DNA]</scope>
    <source>
        <strain evidence="3">CMAA 1322</strain>
    </source>
</reference>
<dbReference type="PATRIC" id="fig|1678637.3.peg.4347"/>
<evidence type="ECO:0000313" key="3">
    <source>
        <dbReference type="Proteomes" id="UP000037288"/>
    </source>
</evidence>
<gene>
    <name evidence="2" type="ORF">AC230_20310</name>
</gene>
<keyword evidence="1" id="KW-0472">Membrane</keyword>
<dbReference type="STRING" id="1678637.AC230_20310"/>
<feature type="transmembrane region" description="Helical" evidence="1">
    <location>
        <begin position="74"/>
        <end position="97"/>
    </location>
</feature>
<keyword evidence="1" id="KW-1133">Transmembrane helix</keyword>
<accession>A0A0K9XDS1</accession>
<feature type="transmembrane region" description="Helical" evidence="1">
    <location>
        <begin position="183"/>
        <end position="208"/>
    </location>
</feature>
<dbReference type="Gene3D" id="1.20.1250.20">
    <property type="entry name" value="MFS general substrate transporter like domains"/>
    <property type="match status" value="1"/>
</dbReference>
<organism evidence="2 3">
    <name type="scientific">Streptomyces caatingaensis</name>
    <dbReference type="NCBI Taxonomy" id="1678637"/>
    <lineage>
        <taxon>Bacteria</taxon>
        <taxon>Bacillati</taxon>
        <taxon>Actinomycetota</taxon>
        <taxon>Actinomycetes</taxon>
        <taxon>Kitasatosporales</taxon>
        <taxon>Streptomycetaceae</taxon>
        <taxon>Streptomyces</taxon>
    </lineage>
</organism>
<feature type="transmembrane region" description="Helical" evidence="1">
    <location>
        <begin position="135"/>
        <end position="162"/>
    </location>
</feature>
<dbReference type="Proteomes" id="UP000037288">
    <property type="component" value="Unassembled WGS sequence"/>
</dbReference>
<feature type="transmembrane region" description="Helical" evidence="1">
    <location>
        <begin position="214"/>
        <end position="233"/>
    </location>
</feature>
<keyword evidence="1" id="KW-0812">Transmembrane</keyword>
<dbReference type="AlphaFoldDB" id="A0A0K9XDS1"/>
<dbReference type="EMBL" id="LFXA01000013">
    <property type="protein sequence ID" value="KNB50792.1"/>
    <property type="molecule type" value="Genomic_DNA"/>
</dbReference>
<evidence type="ECO:0000256" key="1">
    <source>
        <dbReference type="SAM" id="Phobius"/>
    </source>
</evidence>
<proteinExistence type="predicted"/>
<protein>
    <submittedName>
        <fullName evidence="2">Uncharacterized protein</fullName>
    </submittedName>
</protein>
<feature type="transmembrane region" description="Helical" evidence="1">
    <location>
        <begin position="104"/>
        <end position="123"/>
    </location>
</feature>
<evidence type="ECO:0000313" key="2">
    <source>
        <dbReference type="EMBL" id="KNB50792.1"/>
    </source>
</evidence>
<name>A0A0K9XDS1_9ACTN</name>
<keyword evidence="3" id="KW-1185">Reference proteome</keyword>
<sequence length="258" mass="26014">MFVAGSALSLIGFPATFLATGITQLAAVALLFTVPDCRTAGGAGGGADERLGMAAWARRLYGALRASPALRLDLAAMVLTGTAFAALLYLVPAFLVGAGVDAHLTGAASAGISLVAAGLGYLLPGGWTLRVPVLLAAAGALAFTVPVAAVALAGGVLVQAGQARLLPRYRARVMRDLGRYGEAAAMSLVTTTTSLGFAVLAPFLGLLVDRLHRTGLALTCTALLLAAGATMSVQLRRPAAAQPAGHLGTARTRREDAV</sequence>